<comment type="cofactor">
    <cofactor evidence="1 12">
        <name>pyridoxal 5'-phosphate</name>
        <dbReference type="ChEBI" id="CHEBI:597326"/>
    </cofactor>
</comment>
<evidence type="ECO:0000256" key="11">
    <source>
        <dbReference type="ARBA" id="ARBA00047715"/>
    </source>
</evidence>
<dbReference type="GO" id="GO:0030170">
    <property type="term" value="F:pyridoxal phosphate binding"/>
    <property type="evidence" value="ECO:0007669"/>
    <property type="project" value="InterPro"/>
</dbReference>
<dbReference type="InterPro" id="IPR004839">
    <property type="entry name" value="Aminotransferase_I/II_large"/>
</dbReference>
<dbReference type="Pfam" id="PF00155">
    <property type="entry name" value="Aminotran_1_2"/>
    <property type="match status" value="1"/>
</dbReference>
<dbReference type="RefSeq" id="WP_088871846.1">
    <property type="nucleotide sequence ID" value="NZ_CP022110.1"/>
</dbReference>
<dbReference type="InterPro" id="IPR015421">
    <property type="entry name" value="PyrdxlP-dep_Trfase_major"/>
</dbReference>
<proteinExistence type="inferred from homology"/>
<name>A0A248JRF3_9PROT</name>
<evidence type="ECO:0000256" key="6">
    <source>
        <dbReference type="ARBA" id="ARBA00022679"/>
    </source>
</evidence>
<dbReference type="Gene3D" id="3.40.640.10">
    <property type="entry name" value="Type I PLP-dependent aspartate aminotransferase-like (Major domain)"/>
    <property type="match status" value="1"/>
</dbReference>
<evidence type="ECO:0000313" key="15">
    <source>
        <dbReference type="Proteomes" id="UP000197153"/>
    </source>
</evidence>
<dbReference type="AlphaFoldDB" id="A0A248JRF3"/>
<comment type="subunit">
    <text evidence="4">Homodimer.</text>
</comment>
<dbReference type="PANTHER" id="PTHR13693:SF100">
    <property type="entry name" value="8-AMINO-7-OXONONANOATE SYNTHASE"/>
    <property type="match status" value="1"/>
</dbReference>
<dbReference type="Gene3D" id="3.90.1150.10">
    <property type="entry name" value="Aspartate Aminotransferase, domain 1"/>
    <property type="match status" value="1"/>
</dbReference>
<dbReference type="KEGG" id="nao:Y958_09895"/>
<protein>
    <recommendedName>
        <fullName evidence="5">8-amino-7-oxononanoate synthase</fullName>
        <ecNumber evidence="5">2.3.1.47</ecNumber>
    </recommendedName>
    <alternativeName>
        <fullName evidence="9">7-keto-8-amino-pelargonic acid synthase</fullName>
    </alternativeName>
    <alternativeName>
        <fullName evidence="10">8-amino-7-ketopelargonate synthase</fullName>
    </alternativeName>
</protein>
<comment type="similarity">
    <text evidence="3">Belongs to the class-II pyridoxal-phosphate-dependent aminotransferase family. BioF subfamily.</text>
</comment>
<feature type="domain" description="Aminotransferase class I/classII large" evidence="13">
    <location>
        <begin position="44"/>
        <end position="378"/>
    </location>
</feature>
<evidence type="ECO:0000256" key="10">
    <source>
        <dbReference type="ARBA" id="ARBA00033381"/>
    </source>
</evidence>
<sequence>MQSLTEFAEAKLAEMDDASLRRRVVDSDRDGEGGLWITRGGRRLLSFSCNDYLNLAHDPRVKAAAVAATERYGVGAAASRLVTGNHPLYTALEQKLAALKGTEAACVFGSGYLANAGIIPTFVGPKDLVVVDELAHACIWAGAKLSGATLRIFRHNDVDHAAQVLATYRPRHGRALLVTDGVFSMDGDLAPLPALASLCEQHDTWLMTDDAHGIGVLAQGRGSSFAFGDKPLVPLQMGTLSKAVGGYGGYLCASQAVIDLVKTRARTLIYSTGLPPATVAGAIASLDIIQGDPDLCALPVAKARRFTALLNLPAAESPIVPIVLGGAEVTLQAQRLLEDEGLLVTAIRPPTVPAGTARLRVTFTARTPNAEIERLADLIRDRVLPLNGVERPE</sequence>
<keyword evidence="7" id="KW-0093">Biotin biosynthesis</keyword>
<accession>A0A248JRF3</accession>
<dbReference type="PROSITE" id="PS00599">
    <property type="entry name" value="AA_TRANSFER_CLASS_2"/>
    <property type="match status" value="1"/>
</dbReference>
<gene>
    <name evidence="14" type="ORF">Y958_09895</name>
</gene>
<evidence type="ECO:0000256" key="3">
    <source>
        <dbReference type="ARBA" id="ARBA00010008"/>
    </source>
</evidence>
<keyword evidence="6" id="KW-0808">Transferase</keyword>
<dbReference type="PANTHER" id="PTHR13693">
    <property type="entry name" value="CLASS II AMINOTRANSFERASE/8-AMINO-7-OXONONANOATE SYNTHASE"/>
    <property type="match status" value="1"/>
</dbReference>
<dbReference type="Proteomes" id="UP000197153">
    <property type="component" value="Chromosome 1"/>
</dbReference>
<dbReference type="GO" id="GO:0008710">
    <property type="term" value="F:8-amino-7-oxononanoate synthase activity"/>
    <property type="evidence" value="ECO:0007669"/>
    <property type="project" value="UniProtKB-EC"/>
</dbReference>
<dbReference type="EC" id="2.3.1.47" evidence="5"/>
<dbReference type="EMBL" id="CP022110">
    <property type="protein sequence ID" value="ASG21100.1"/>
    <property type="molecule type" value="Genomic_DNA"/>
</dbReference>
<dbReference type="InterPro" id="IPR001917">
    <property type="entry name" value="Aminotrans_II_pyridoxalP_BS"/>
</dbReference>
<evidence type="ECO:0000256" key="9">
    <source>
        <dbReference type="ARBA" id="ARBA00032610"/>
    </source>
</evidence>
<dbReference type="SUPFAM" id="SSF53383">
    <property type="entry name" value="PLP-dependent transferases"/>
    <property type="match status" value="1"/>
</dbReference>
<evidence type="ECO:0000313" key="14">
    <source>
        <dbReference type="EMBL" id="ASG21100.1"/>
    </source>
</evidence>
<evidence type="ECO:0000259" key="13">
    <source>
        <dbReference type="Pfam" id="PF00155"/>
    </source>
</evidence>
<dbReference type="InterPro" id="IPR015422">
    <property type="entry name" value="PyrdxlP-dep_Trfase_small"/>
</dbReference>
<comment type="catalytic activity">
    <reaction evidence="11">
        <text>6-carboxyhexanoyl-[ACP] + L-alanine + H(+) = (8S)-8-amino-7-oxononanoate + holo-[ACP] + CO2</text>
        <dbReference type="Rhea" id="RHEA:42288"/>
        <dbReference type="Rhea" id="RHEA-COMP:9685"/>
        <dbReference type="Rhea" id="RHEA-COMP:9955"/>
        <dbReference type="ChEBI" id="CHEBI:15378"/>
        <dbReference type="ChEBI" id="CHEBI:16526"/>
        <dbReference type="ChEBI" id="CHEBI:57972"/>
        <dbReference type="ChEBI" id="CHEBI:64479"/>
        <dbReference type="ChEBI" id="CHEBI:78846"/>
        <dbReference type="ChEBI" id="CHEBI:149468"/>
        <dbReference type="EC" id="2.3.1.47"/>
    </reaction>
</comment>
<evidence type="ECO:0000256" key="12">
    <source>
        <dbReference type="RuleBase" id="RU003693"/>
    </source>
</evidence>
<comment type="pathway">
    <text evidence="2">Cofactor biosynthesis; biotin biosynthesis.</text>
</comment>
<keyword evidence="8 12" id="KW-0663">Pyridoxal phosphate</keyword>
<reference evidence="14 15" key="1">
    <citation type="submission" date="2017-06" db="EMBL/GenBank/DDBJ databases">
        <title>Complete genome sequence of Nitrospirillum amazonense strain CBAmC, an endophytic nitrogen-fixing and plant growth-promoting bacterium, isolated from sugarcane.</title>
        <authorList>
            <person name="Schwab S."/>
            <person name="dos Santos Teixeira K.R."/>
            <person name="Simoes Araujo J.L."/>
            <person name="Soares Vidal M."/>
            <person name="Borges de Freitas H.R."/>
            <person name="Rivello Crivelaro A.L."/>
            <person name="Bueno de Camargo Nunes A."/>
            <person name="dos Santos C.M."/>
            <person name="Palmeira da Silva Rosa D."/>
            <person name="da Silva Padilha D."/>
            <person name="da Silva E."/>
            <person name="Araujo Terra L."/>
            <person name="Soares Mendes V."/>
            <person name="Farinelli L."/>
            <person name="Magalhaes Cruz L."/>
            <person name="Baldani J.I."/>
        </authorList>
    </citation>
    <scope>NUCLEOTIDE SEQUENCE [LARGE SCALE GENOMIC DNA]</scope>
    <source>
        <strain evidence="14 15">CBAmC</strain>
    </source>
</reference>
<dbReference type="CDD" id="cd06454">
    <property type="entry name" value="KBL_like"/>
    <property type="match status" value="1"/>
</dbReference>
<evidence type="ECO:0000256" key="4">
    <source>
        <dbReference type="ARBA" id="ARBA00011738"/>
    </source>
</evidence>
<evidence type="ECO:0000256" key="8">
    <source>
        <dbReference type="ARBA" id="ARBA00022898"/>
    </source>
</evidence>
<evidence type="ECO:0000256" key="5">
    <source>
        <dbReference type="ARBA" id="ARBA00013187"/>
    </source>
</evidence>
<keyword evidence="15" id="KW-1185">Reference proteome</keyword>
<dbReference type="InterPro" id="IPR015424">
    <property type="entry name" value="PyrdxlP-dep_Trfase"/>
</dbReference>
<evidence type="ECO:0000256" key="7">
    <source>
        <dbReference type="ARBA" id="ARBA00022756"/>
    </source>
</evidence>
<evidence type="ECO:0000256" key="1">
    <source>
        <dbReference type="ARBA" id="ARBA00001933"/>
    </source>
</evidence>
<dbReference type="InterPro" id="IPR050087">
    <property type="entry name" value="AON_synthase_class-II"/>
</dbReference>
<dbReference type="GO" id="GO:0009102">
    <property type="term" value="P:biotin biosynthetic process"/>
    <property type="evidence" value="ECO:0007669"/>
    <property type="project" value="UniProtKB-KW"/>
</dbReference>
<organism evidence="14 15">
    <name type="scientific">Nitrospirillum viridazoti CBAmc</name>
    <dbReference type="NCBI Taxonomy" id="1441467"/>
    <lineage>
        <taxon>Bacteria</taxon>
        <taxon>Pseudomonadati</taxon>
        <taxon>Pseudomonadota</taxon>
        <taxon>Alphaproteobacteria</taxon>
        <taxon>Rhodospirillales</taxon>
        <taxon>Azospirillaceae</taxon>
        <taxon>Nitrospirillum</taxon>
        <taxon>Nitrospirillum viridazoti</taxon>
    </lineage>
</organism>
<evidence type="ECO:0000256" key="2">
    <source>
        <dbReference type="ARBA" id="ARBA00004746"/>
    </source>
</evidence>